<reference evidence="7 8" key="1">
    <citation type="journal article" date="2019" name="Int. J. Syst. Evol. Microbiol.">
        <title>The Global Catalogue of Microorganisms (GCM) 10K type strain sequencing project: providing services to taxonomists for standard genome sequencing and annotation.</title>
        <authorList>
            <consortium name="The Broad Institute Genomics Platform"/>
            <consortium name="The Broad Institute Genome Sequencing Center for Infectious Disease"/>
            <person name="Wu L."/>
            <person name="Ma J."/>
        </authorList>
    </citation>
    <scope>NUCLEOTIDE SEQUENCE [LARGE SCALE GENOMIC DNA]</scope>
    <source>
        <strain evidence="7 8">JCM 15749</strain>
    </source>
</reference>
<accession>A0ABN2VZH5</accession>
<feature type="signal peptide" evidence="5">
    <location>
        <begin position="1"/>
        <end position="21"/>
    </location>
</feature>
<name>A0ABN2VZH5_9ACTN</name>
<evidence type="ECO:0000256" key="5">
    <source>
        <dbReference type="SAM" id="SignalP"/>
    </source>
</evidence>
<keyword evidence="4 5" id="KW-0732">Signal</keyword>
<feature type="chain" id="PRO_5045712150" description="Fe/B12 periplasmic-binding domain-containing protein" evidence="5">
    <location>
        <begin position="22"/>
        <end position="327"/>
    </location>
</feature>
<dbReference type="PROSITE" id="PS50983">
    <property type="entry name" value="FE_B12_PBP"/>
    <property type="match status" value="1"/>
</dbReference>
<dbReference type="Pfam" id="PF01497">
    <property type="entry name" value="Peripla_BP_2"/>
    <property type="match status" value="1"/>
</dbReference>
<comment type="caution">
    <text evidence="7">The sequence shown here is derived from an EMBL/GenBank/DDBJ whole genome shotgun (WGS) entry which is preliminary data.</text>
</comment>
<proteinExistence type="inferred from homology"/>
<dbReference type="InterPro" id="IPR002491">
    <property type="entry name" value="ABC_transptr_periplasmic_BD"/>
</dbReference>
<comment type="similarity">
    <text evidence="2">Belongs to the bacterial solute-binding protein 8 family.</text>
</comment>
<comment type="subcellular location">
    <subcellularLocation>
        <location evidence="1">Cell envelope</location>
    </subcellularLocation>
</comment>
<gene>
    <name evidence="7" type="ORF">GCM10009821_17730</name>
</gene>
<feature type="domain" description="Fe/B12 periplasmic-binding" evidence="6">
    <location>
        <begin position="52"/>
        <end position="327"/>
    </location>
</feature>
<evidence type="ECO:0000256" key="2">
    <source>
        <dbReference type="ARBA" id="ARBA00008814"/>
    </source>
</evidence>
<dbReference type="Gene3D" id="3.40.50.1980">
    <property type="entry name" value="Nitrogenase molybdenum iron protein domain"/>
    <property type="match status" value="2"/>
</dbReference>
<dbReference type="PANTHER" id="PTHR30532:SF24">
    <property type="entry name" value="FERRIC ENTEROBACTIN-BINDING PERIPLASMIC PROTEIN FEPB"/>
    <property type="match status" value="1"/>
</dbReference>
<dbReference type="InterPro" id="IPR051313">
    <property type="entry name" value="Bact_iron-sidero_bind"/>
</dbReference>
<dbReference type="SUPFAM" id="SSF53807">
    <property type="entry name" value="Helical backbone' metal receptor"/>
    <property type="match status" value="1"/>
</dbReference>
<organism evidence="7 8">
    <name type="scientific">Aeromicrobium halocynthiae</name>
    <dbReference type="NCBI Taxonomy" id="560557"/>
    <lineage>
        <taxon>Bacteria</taxon>
        <taxon>Bacillati</taxon>
        <taxon>Actinomycetota</taxon>
        <taxon>Actinomycetes</taxon>
        <taxon>Propionibacteriales</taxon>
        <taxon>Nocardioidaceae</taxon>
        <taxon>Aeromicrobium</taxon>
    </lineage>
</organism>
<dbReference type="EMBL" id="BAAAPY010000005">
    <property type="protein sequence ID" value="GAA2078356.1"/>
    <property type="molecule type" value="Genomic_DNA"/>
</dbReference>
<evidence type="ECO:0000313" key="7">
    <source>
        <dbReference type="EMBL" id="GAA2078356.1"/>
    </source>
</evidence>
<dbReference type="RefSeq" id="WP_344327122.1">
    <property type="nucleotide sequence ID" value="NZ_BAAAPY010000005.1"/>
</dbReference>
<keyword evidence="8" id="KW-1185">Reference proteome</keyword>
<sequence length="327" mass="34699">MTLRRTAASALLALALPLSLAACGSSDDSAGADGWTYTDDLGTEIALDELPDRIVAQSSVAAALTDLGLGDKIVGVFGPVRNADGEVDTQAAGLDVDAVEDVTGGGDYGDVDLEALAGLEPDLVVTSSYLEPDLWYINADVQARLEEAFPIAVISFDGKTLPEIFDSTERMAEALGADEDDFAAGREAFDAASERLSAIAEEQDPSILAVSGSPDTFYVSNPEVSPDLKYYRDELGLNLIAPDNPDEGGYFESLSWENADTYDADIAFWDDRVGQAGLDDLKAQPVWGRTTAAQNDAYVPWTSVAPPTAQAYADVFDRFADGLEENS</sequence>
<dbReference type="PANTHER" id="PTHR30532">
    <property type="entry name" value="IRON III DICITRATE-BINDING PERIPLASMIC PROTEIN"/>
    <property type="match status" value="1"/>
</dbReference>
<protein>
    <recommendedName>
        <fullName evidence="6">Fe/B12 periplasmic-binding domain-containing protein</fullName>
    </recommendedName>
</protein>
<evidence type="ECO:0000256" key="1">
    <source>
        <dbReference type="ARBA" id="ARBA00004196"/>
    </source>
</evidence>
<dbReference type="Proteomes" id="UP001501480">
    <property type="component" value="Unassembled WGS sequence"/>
</dbReference>
<evidence type="ECO:0000256" key="3">
    <source>
        <dbReference type="ARBA" id="ARBA00022448"/>
    </source>
</evidence>
<dbReference type="PROSITE" id="PS51257">
    <property type="entry name" value="PROKAR_LIPOPROTEIN"/>
    <property type="match status" value="1"/>
</dbReference>
<keyword evidence="3" id="KW-0813">Transport</keyword>
<evidence type="ECO:0000259" key="6">
    <source>
        <dbReference type="PROSITE" id="PS50983"/>
    </source>
</evidence>
<evidence type="ECO:0000256" key="4">
    <source>
        <dbReference type="ARBA" id="ARBA00022729"/>
    </source>
</evidence>
<evidence type="ECO:0000313" key="8">
    <source>
        <dbReference type="Proteomes" id="UP001501480"/>
    </source>
</evidence>